<feature type="region of interest" description="Disordered" evidence="1">
    <location>
        <begin position="1"/>
        <end position="25"/>
    </location>
</feature>
<sequence>MVSPTSPGGTIQSHWIQNASPSSARSPSRICLVGETFSSTSLDVPETKGLGGVYQVANAVGTDDAVPCIALYVRLNQNDLYVAHVDSNVQSVKKDIPAITTATRAHWQAVVKAHHIVINQQYLSYFMVAGEGDPVFAEGFTAGIIAELGGEPVQPWSTLKGYTGFIYPSQAPASTPLLIQMSQTPGNFNWQADHVAGADAWTLQKNAGVITF</sequence>
<name>A0AAD7JZ76_9AGAR</name>
<dbReference type="AlphaFoldDB" id="A0AAD7JZ76"/>
<accession>A0AAD7JZ76</accession>
<protein>
    <submittedName>
        <fullName evidence="2">Uncharacterized protein</fullName>
    </submittedName>
</protein>
<comment type="caution">
    <text evidence="2">The sequence shown here is derived from an EMBL/GenBank/DDBJ whole genome shotgun (WGS) entry which is preliminary data.</text>
</comment>
<evidence type="ECO:0000256" key="1">
    <source>
        <dbReference type="SAM" id="MobiDB-lite"/>
    </source>
</evidence>
<proteinExistence type="predicted"/>
<evidence type="ECO:0000313" key="2">
    <source>
        <dbReference type="EMBL" id="KAJ7773490.1"/>
    </source>
</evidence>
<dbReference type="Proteomes" id="UP001215598">
    <property type="component" value="Unassembled WGS sequence"/>
</dbReference>
<gene>
    <name evidence="2" type="ORF">B0H16DRAFT_1766868</name>
</gene>
<reference evidence="2" key="1">
    <citation type="submission" date="2023-03" db="EMBL/GenBank/DDBJ databases">
        <title>Massive genome expansion in bonnet fungi (Mycena s.s.) driven by repeated elements and novel gene families across ecological guilds.</title>
        <authorList>
            <consortium name="Lawrence Berkeley National Laboratory"/>
            <person name="Harder C.B."/>
            <person name="Miyauchi S."/>
            <person name="Viragh M."/>
            <person name="Kuo A."/>
            <person name="Thoen E."/>
            <person name="Andreopoulos B."/>
            <person name="Lu D."/>
            <person name="Skrede I."/>
            <person name="Drula E."/>
            <person name="Henrissat B."/>
            <person name="Morin E."/>
            <person name="Kohler A."/>
            <person name="Barry K."/>
            <person name="LaButti K."/>
            <person name="Morin E."/>
            <person name="Salamov A."/>
            <person name="Lipzen A."/>
            <person name="Mereny Z."/>
            <person name="Hegedus B."/>
            <person name="Baldrian P."/>
            <person name="Stursova M."/>
            <person name="Weitz H."/>
            <person name="Taylor A."/>
            <person name="Grigoriev I.V."/>
            <person name="Nagy L.G."/>
            <person name="Martin F."/>
            <person name="Kauserud H."/>
        </authorList>
    </citation>
    <scope>NUCLEOTIDE SEQUENCE</scope>
    <source>
        <strain evidence="2">CBHHK182m</strain>
    </source>
</reference>
<dbReference type="EMBL" id="JARKIB010000013">
    <property type="protein sequence ID" value="KAJ7773490.1"/>
    <property type="molecule type" value="Genomic_DNA"/>
</dbReference>
<feature type="compositionally biased region" description="Polar residues" evidence="1">
    <location>
        <begin position="1"/>
        <end position="18"/>
    </location>
</feature>
<keyword evidence="3" id="KW-1185">Reference proteome</keyword>
<evidence type="ECO:0000313" key="3">
    <source>
        <dbReference type="Proteomes" id="UP001215598"/>
    </source>
</evidence>
<organism evidence="2 3">
    <name type="scientific">Mycena metata</name>
    <dbReference type="NCBI Taxonomy" id="1033252"/>
    <lineage>
        <taxon>Eukaryota</taxon>
        <taxon>Fungi</taxon>
        <taxon>Dikarya</taxon>
        <taxon>Basidiomycota</taxon>
        <taxon>Agaricomycotina</taxon>
        <taxon>Agaricomycetes</taxon>
        <taxon>Agaricomycetidae</taxon>
        <taxon>Agaricales</taxon>
        <taxon>Marasmiineae</taxon>
        <taxon>Mycenaceae</taxon>
        <taxon>Mycena</taxon>
    </lineage>
</organism>